<dbReference type="InterPro" id="IPR013785">
    <property type="entry name" value="Aldolase_TIM"/>
</dbReference>
<keyword evidence="4" id="KW-0503">Monooxygenase</keyword>
<dbReference type="SUPFAM" id="SSF51412">
    <property type="entry name" value="Inosine monophosphate dehydrogenase (IMPDH)"/>
    <property type="match status" value="1"/>
</dbReference>
<name>A0ABS8QBW3_9BURK</name>
<evidence type="ECO:0000256" key="2">
    <source>
        <dbReference type="ARBA" id="ARBA00022643"/>
    </source>
</evidence>
<dbReference type="PANTHER" id="PTHR32332">
    <property type="entry name" value="2-NITROPROPANE DIOXYGENASE"/>
    <property type="match status" value="1"/>
</dbReference>
<keyword evidence="1" id="KW-0285">Flavoprotein</keyword>
<evidence type="ECO:0000256" key="1">
    <source>
        <dbReference type="ARBA" id="ARBA00022630"/>
    </source>
</evidence>
<organism evidence="4 5">
    <name type="scientific">Massilia phyllostachyos</name>
    <dbReference type="NCBI Taxonomy" id="2898585"/>
    <lineage>
        <taxon>Bacteria</taxon>
        <taxon>Pseudomonadati</taxon>
        <taxon>Pseudomonadota</taxon>
        <taxon>Betaproteobacteria</taxon>
        <taxon>Burkholderiales</taxon>
        <taxon>Oxalobacteraceae</taxon>
        <taxon>Telluria group</taxon>
        <taxon>Massilia</taxon>
    </lineage>
</organism>
<comment type="caution">
    <text evidence="4">The sequence shown here is derived from an EMBL/GenBank/DDBJ whole genome shotgun (WGS) entry which is preliminary data.</text>
</comment>
<evidence type="ECO:0000313" key="5">
    <source>
        <dbReference type="Proteomes" id="UP001179361"/>
    </source>
</evidence>
<dbReference type="PROSITE" id="PS00912">
    <property type="entry name" value="DHODEHASE_2"/>
    <property type="match status" value="1"/>
</dbReference>
<sequence>MKRVDDFRLRLGNKEYVPIMIGGMGVDISTSELALEAARLGGIGHISDAMVQDVSDRKFDTTFVKDKTKLYKFNINNMNKAVVQFDLDRLAEATRLHVGSTMEAKQGDGLIFVNCMEKLTMNAPKETLRTRLSAAMDAGIDGITMSAGLHLGSFELIKDHPRFRSTFLGIIVSSVRALQLFLKKVSRLDRLPDYIIVEGPLAGGHLGFGIDDWKQYDLHTIMDEIHVFMREQKLDIPVIAAGGIFTGSDAVGFLEKGAGGVQVATRFTVTHECGMPDNVKQEYFRASEEDIIVNGVSPTGYPMRMLKSTPAIGSGIRPGCESYGYLLDATGNCSYINSYNREVQASPDGKNISVLDKTCLCTHMRNFNCWTCGHTTYRLKDTTHKLADGSYQILSAQHVFEDYQFSVDNQIALPEKQEIVAA</sequence>
<accession>A0ABS8QBW3</accession>
<dbReference type="PANTHER" id="PTHR32332:SF18">
    <property type="entry name" value="2-NITROPROPANE DIOXYGENASE"/>
    <property type="match status" value="1"/>
</dbReference>
<evidence type="ECO:0000256" key="3">
    <source>
        <dbReference type="ARBA" id="ARBA00023002"/>
    </source>
</evidence>
<proteinExistence type="predicted"/>
<dbReference type="Pfam" id="PF03060">
    <property type="entry name" value="NMO"/>
    <property type="match status" value="1"/>
</dbReference>
<dbReference type="CDD" id="cd04730">
    <property type="entry name" value="NPD_like"/>
    <property type="match status" value="1"/>
</dbReference>
<dbReference type="InterPro" id="IPR001295">
    <property type="entry name" value="Dihydroorotate_DH_CS"/>
</dbReference>
<keyword evidence="2" id="KW-0288">FMN</keyword>
<gene>
    <name evidence="4" type="ORF">LQ564_23415</name>
</gene>
<dbReference type="InterPro" id="IPR004136">
    <property type="entry name" value="NMO"/>
</dbReference>
<keyword evidence="5" id="KW-1185">Reference proteome</keyword>
<evidence type="ECO:0000313" key="4">
    <source>
        <dbReference type="EMBL" id="MCD2519255.1"/>
    </source>
</evidence>
<protein>
    <submittedName>
        <fullName evidence="4">Nitronate monooxygenase</fullName>
    </submittedName>
</protein>
<dbReference type="RefSeq" id="WP_231060530.1">
    <property type="nucleotide sequence ID" value="NZ_JAJNOC010000011.1"/>
</dbReference>
<keyword evidence="3" id="KW-0560">Oxidoreductase</keyword>
<reference evidence="4" key="1">
    <citation type="submission" date="2021-11" db="EMBL/GenBank/DDBJ databases">
        <title>The complete genome of Massilia sp sp. G4R7.</title>
        <authorList>
            <person name="Liu L."/>
            <person name="Yue J."/>
            <person name="Yuan J."/>
            <person name="Yang F."/>
            <person name="Li L."/>
        </authorList>
    </citation>
    <scope>NUCLEOTIDE SEQUENCE</scope>
    <source>
        <strain evidence="4">G4R7</strain>
    </source>
</reference>
<dbReference type="EMBL" id="JAJNOC010000011">
    <property type="protein sequence ID" value="MCD2519255.1"/>
    <property type="molecule type" value="Genomic_DNA"/>
</dbReference>
<dbReference type="Proteomes" id="UP001179361">
    <property type="component" value="Unassembled WGS sequence"/>
</dbReference>
<dbReference type="GO" id="GO:0004497">
    <property type="term" value="F:monooxygenase activity"/>
    <property type="evidence" value="ECO:0007669"/>
    <property type="project" value="UniProtKB-KW"/>
</dbReference>
<dbReference type="Gene3D" id="3.20.20.70">
    <property type="entry name" value="Aldolase class I"/>
    <property type="match status" value="1"/>
</dbReference>